<keyword evidence="2" id="KW-1185">Reference proteome</keyword>
<dbReference type="AlphaFoldDB" id="A0A9X0U5R3"/>
<proteinExistence type="predicted"/>
<name>A0A9X0U5R3_9BACT</name>
<reference evidence="1 2" key="1">
    <citation type="submission" date="2020-08" db="EMBL/GenBank/DDBJ databases">
        <title>Genomic Encyclopedia of Type Strains, Phase IV (KMG-V): Genome sequencing to study the core and pangenomes of soil and plant-associated prokaryotes.</title>
        <authorList>
            <person name="Whitman W."/>
        </authorList>
    </citation>
    <scope>NUCLEOTIDE SEQUENCE [LARGE SCALE GENOMIC DNA]</scope>
    <source>
        <strain evidence="1 2">X5P2</strain>
    </source>
</reference>
<comment type="caution">
    <text evidence="1">The sequence shown here is derived from an EMBL/GenBank/DDBJ whole genome shotgun (WGS) entry which is preliminary data.</text>
</comment>
<protein>
    <submittedName>
        <fullName evidence="1">Uncharacterized protein</fullName>
    </submittedName>
</protein>
<gene>
    <name evidence="1" type="ORF">HDF14_004453</name>
</gene>
<evidence type="ECO:0000313" key="1">
    <source>
        <dbReference type="EMBL" id="MBB5330816.1"/>
    </source>
</evidence>
<accession>A0A9X0U5R3</accession>
<dbReference type="RefSeq" id="WP_183980612.1">
    <property type="nucleotide sequence ID" value="NZ_JACHEB010000012.1"/>
</dbReference>
<sequence>MSGPALPLIAQGAVLILPLKLNPDPRHLPWRLVMDRGTGLVIPAITQGPEPTATPNNGQDFILDEIASALSRGTSRQVLTESSYLSMETTQLFSPQLMQLL</sequence>
<dbReference type="Proteomes" id="UP000535182">
    <property type="component" value="Unassembled WGS sequence"/>
</dbReference>
<organism evidence="1 2">
    <name type="scientific">Tunturiibacter gelidiferens</name>
    <dbReference type="NCBI Taxonomy" id="3069689"/>
    <lineage>
        <taxon>Bacteria</taxon>
        <taxon>Pseudomonadati</taxon>
        <taxon>Acidobacteriota</taxon>
        <taxon>Terriglobia</taxon>
        <taxon>Terriglobales</taxon>
        <taxon>Acidobacteriaceae</taxon>
        <taxon>Tunturiibacter</taxon>
    </lineage>
</organism>
<evidence type="ECO:0000313" key="2">
    <source>
        <dbReference type="Proteomes" id="UP000535182"/>
    </source>
</evidence>
<dbReference type="EMBL" id="JACHEB010000012">
    <property type="protein sequence ID" value="MBB5330816.1"/>
    <property type="molecule type" value="Genomic_DNA"/>
</dbReference>